<dbReference type="InterPro" id="IPR014813">
    <property type="entry name" value="Gnl3_N_dom"/>
</dbReference>
<feature type="region of interest" description="Disordered" evidence="6">
    <location>
        <begin position="32"/>
        <end position="99"/>
    </location>
</feature>
<dbReference type="InterPro" id="IPR030378">
    <property type="entry name" value="G_CP_dom"/>
</dbReference>
<keyword evidence="5" id="KW-0539">Nucleus</keyword>
<dbReference type="GeneID" id="111110086"/>
<dbReference type="FunFam" id="1.10.1580.10:FF:000002">
    <property type="entry name" value="Guanine nucleotide-binding protein-like 3 (nucleolar)-like"/>
    <property type="match status" value="1"/>
</dbReference>
<dbReference type="PROSITE" id="PS51721">
    <property type="entry name" value="G_CP"/>
    <property type="match status" value="1"/>
</dbReference>
<protein>
    <submittedName>
        <fullName evidence="9">Guanine nucleotide-binding protein-like 3 homolog</fullName>
    </submittedName>
</protein>
<keyword evidence="2" id="KW-0547">Nucleotide-binding</keyword>
<feature type="compositionally biased region" description="Basic residues" evidence="6">
    <location>
        <begin position="32"/>
        <end position="49"/>
    </location>
</feature>
<organism evidence="8 9">
    <name type="scientific">Crassostrea virginica</name>
    <name type="common">Eastern oyster</name>
    <dbReference type="NCBI Taxonomy" id="6565"/>
    <lineage>
        <taxon>Eukaryota</taxon>
        <taxon>Metazoa</taxon>
        <taxon>Spiralia</taxon>
        <taxon>Lophotrochozoa</taxon>
        <taxon>Mollusca</taxon>
        <taxon>Bivalvia</taxon>
        <taxon>Autobranchia</taxon>
        <taxon>Pteriomorphia</taxon>
        <taxon>Ostreida</taxon>
        <taxon>Ostreoidea</taxon>
        <taxon>Ostreidae</taxon>
        <taxon>Crassostrea</taxon>
    </lineage>
</organism>
<evidence type="ECO:0000313" key="8">
    <source>
        <dbReference type="Proteomes" id="UP000694844"/>
    </source>
</evidence>
<feature type="compositionally biased region" description="Acidic residues" evidence="6">
    <location>
        <begin position="477"/>
        <end position="511"/>
    </location>
</feature>
<evidence type="ECO:0000256" key="3">
    <source>
        <dbReference type="ARBA" id="ARBA00023054"/>
    </source>
</evidence>
<feature type="compositionally biased region" description="Basic and acidic residues" evidence="6">
    <location>
        <begin position="89"/>
        <end position="99"/>
    </location>
</feature>
<evidence type="ECO:0000313" key="9">
    <source>
        <dbReference type="RefSeq" id="XP_022302137.1"/>
    </source>
</evidence>
<dbReference type="InterPro" id="IPR027417">
    <property type="entry name" value="P-loop_NTPase"/>
</dbReference>
<evidence type="ECO:0000256" key="2">
    <source>
        <dbReference type="ARBA" id="ARBA00022741"/>
    </source>
</evidence>
<dbReference type="Pfam" id="PF01926">
    <property type="entry name" value="MMR_HSR1"/>
    <property type="match status" value="1"/>
</dbReference>
<sequence length="600" mass="68063">MPNKKFLNKKSKRVSAATRYKVEKKVRLHNKKVKKAAKKNPNKFIKKRKDPGIPNSLPFKETILREAEERKRKIEEEREKQKERRKREREKLQNKRRNLESLVKDAEKKTQAFEKKKNVGKTNVGQFSGGKSVETSLKAYYKEFKKVVDAADVILEVLDARDPLGSRCSQMEETIISSGTNKKLVLVLNKIDLIPRENVEDWLRYLRNEFPTIAFKASTQTQSDNLSQTKVSLKHASEDLLKSSHCLGADLLMKLLGNYCRNQNIKTAIRVGVVGLPNTGKSSLINSLKRSRTCNVGAMPGVTKSMQEVHLDKHIKLLDSPGVVMTASSTDTSVILRNCVKLESLEDPIQPVDAILKRCSKEQLMLHFKVPDFKDTNEFLSLLATRQGKLKKGGVPDVNKAAKTVLQEWTCGKITYYTHPPEKQTTHVSASIVTEMSKEFNIDDILQEEKSILEGLNAKTSNYMLVDSLGPAKVVMSEEDIKEDDDEDMNEEDDSEEEEEEEEELMEDDTEELKATSVPVKTSRASSRKSSVSAEAPTQKQRPAGRTVGLQQLNKDRKNDFKKMKKQRKRADKVAGELSEAFTSAFSCQDENYDFNVMNM</sequence>
<dbReference type="InterPro" id="IPR050755">
    <property type="entry name" value="TRAFAC_YlqF/YawG_RiboMat"/>
</dbReference>
<dbReference type="PANTHER" id="PTHR11089:SF30">
    <property type="entry name" value="GUANINE NUCLEOTIDE-BINDING PROTEIN-LIKE 3 HOMOLOG"/>
    <property type="match status" value="1"/>
</dbReference>
<gene>
    <name evidence="9" type="primary">LOC111110086</name>
</gene>
<dbReference type="InterPro" id="IPR023179">
    <property type="entry name" value="GTP-bd_ortho_bundle_sf"/>
</dbReference>
<feature type="region of interest" description="Disordered" evidence="6">
    <location>
        <begin position="477"/>
        <end position="572"/>
    </location>
</feature>
<reference evidence="9" key="1">
    <citation type="submission" date="2025-08" db="UniProtKB">
        <authorList>
            <consortium name="RefSeq"/>
        </authorList>
    </citation>
    <scope>IDENTIFICATION</scope>
    <source>
        <tissue evidence="9">Whole sample</tissue>
    </source>
</reference>
<dbReference type="PANTHER" id="PTHR11089">
    <property type="entry name" value="GTP-BINDING PROTEIN-RELATED"/>
    <property type="match status" value="1"/>
</dbReference>
<feature type="domain" description="CP-type G" evidence="7">
    <location>
        <begin position="141"/>
        <end position="326"/>
    </location>
</feature>
<dbReference type="KEGG" id="cvn:111110086"/>
<dbReference type="Proteomes" id="UP000694844">
    <property type="component" value="Chromosome 8"/>
</dbReference>
<dbReference type="Gene3D" id="3.40.50.300">
    <property type="entry name" value="P-loop containing nucleotide triphosphate hydrolases"/>
    <property type="match status" value="1"/>
</dbReference>
<keyword evidence="3" id="KW-0175">Coiled coil</keyword>
<dbReference type="OrthoDB" id="444945at2759"/>
<name>A0A8B8BFK4_CRAVI</name>
<accession>A0A8B8BFK4</accession>
<comment type="subcellular location">
    <subcellularLocation>
        <location evidence="1">Nucleus</location>
    </subcellularLocation>
</comment>
<evidence type="ECO:0000256" key="5">
    <source>
        <dbReference type="ARBA" id="ARBA00023242"/>
    </source>
</evidence>
<evidence type="ECO:0000256" key="1">
    <source>
        <dbReference type="ARBA" id="ARBA00004123"/>
    </source>
</evidence>
<dbReference type="PRINTS" id="PR00326">
    <property type="entry name" value="GTP1OBG"/>
</dbReference>
<evidence type="ECO:0000259" key="7">
    <source>
        <dbReference type="PROSITE" id="PS51721"/>
    </source>
</evidence>
<dbReference type="InterPro" id="IPR006073">
    <property type="entry name" value="GTP-bd"/>
</dbReference>
<dbReference type="Gene3D" id="1.10.1580.10">
    <property type="match status" value="1"/>
</dbReference>
<evidence type="ECO:0000256" key="6">
    <source>
        <dbReference type="SAM" id="MobiDB-lite"/>
    </source>
</evidence>
<dbReference type="FunFam" id="3.40.50.300:FF:000493">
    <property type="entry name" value="Guanine nucleotide-binding protein-like 3-like protein"/>
    <property type="match status" value="1"/>
</dbReference>
<dbReference type="RefSeq" id="XP_022302137.1">
    <property type="nucleotide sequence ID" value="XM_022446429.1"/>
</dbReference>
<feature type="compositionally biased region" description="Low complexity" evidence="6">
    <location>
        <begin position="520"/>
        <end position="534"/>
    </location>
</feature>
<dbReference type="CDD" id="cd04178">
    <property type="entry name" value="Nucleostemin_like"/>
    <property type="match status" value="1"/>
</dbReference>
<dbReference type="Pfam" id="PF08701">
    <property type="entry name" value="GN3L_Grn1"/>
    <property type="match status" value="1"/>
</dbReference>
<dbReference type="GO" id="GO:0005525">
    <property type="term" value="F:GTP binding"/>
    <property type="evidence" value="ECO:0007669"/>
    <property type="project" value="UniProtKB-KW"/>
</dbReference>
<feature type="compositionally biased region" description="Basic and acidic residues" evidence="6">
    <location>
        <begin position="62"/>
        <end position="82"/>
    </location>
</feature>
<proteinExistence type="predicted"/>
<dbReference type="SUPFAM" id="SSF52540">
    <property type="entry name" value="P-loop containing nucleoside triphosphate hydrolases"/>
    <property type="match status" value="1"/>
</dbReference>
<dbReference type="GO" id="GO:0005730">
    <property type="term" value="C:nucleolus"/>
    <property type="evidence" value="ECO:0007669"/>
    <property type="project" value="UniProtKB-ARBA"/>
</dbReference>
<keyword evidence="4" id="KW-0342">GTP-binding</keyword>
<evidence type="ECO:0000256" key="4">
    <source>
        <dbReference type="ARBA" id="ARBA00023134"/>
    </source>
</evidence>
<keyword evidence="8" id="KW-1185">Reference proteome</keyword>
<dbReference type="AlphaFoldDB" id="A0A8B8BFK4"/>